<dbReference type="InterPro" id="IPR026263">
    <property type="entry name" value="Alkaline_phosphatase_prok"/>
</dbReference>
<protein>
    <submittedName>
        <fullName evidence="2">Alkaline phosphatase family protein</fullName>
    </submittedName>
</protein>
<evidence type="ECO:0000313" key="3">
    <source>
        <dbReference type="Proteomes" id="UP001205603"/>
    </source>
</evidence>
<organism evidence="2 3">
    <name type="scientific">Coprobacter tertius</name>
    <dbReference type="NCBI Taxonomy" id="2944915"/>
    <lineage>
        <taxon>Bacteria</taxon>
        <taxon>Pseudomonadati</taxon>
        <taxon>Bacteroidota</taxon>
        <taxon>Bacteroidia</taxon>
        <taxon>Bacteroidales</taxon>
        <taxon>Barnesiellaceae</taxon>
        <taxon>Coprobacter</taxon>
    </lineage>
</organism>
<evidence type="ECO:0000313" key="2">
    <source>
        <dbReference type="EMBL" id="MCP9611459.1"/>
    </source>
</evidence>
<dbReference type="Proteomes" id="UP001205603">
    <property type="component" value="Unassembled WGS sequence"/>
</dbReference>
<proteinExistence type="predicted"/>
<evidence type="ECO:0000256" key="1">
    <source>
        <dbReference type="SAM" id="SignalP"/>
    </source>
</evidence>
<dbReference type="Gene3D" id="3.40.720.10">
    <property type="entry name" value="Alkaline Phosphatase, subunit A"/>
    <property type="match status" value="1"/>
</dbReference>
<dbReference type="InterPro" id="IPR017850">
    <property type="entry name" value="Alkaline_phosphatase_core_sf"/>
</dbReference>
<accession>A0ABT1MGG3</accession>
<dbReference type="Gene3D" id="3.30.1360.150">
    <property type="match status" value="1"/>
</dbReference>
<dbReference type="RefSeq" id="WP_255026271.1">
    <property type="nucleotide sequence ID" value="NZ_JANDHW010000004.1"/>
</dbReference>
<keyword evidence="3" id="KW-1185">Reference proteome</keyword>
<name>A0ABT1MGG3_9BACT</name>
<comment type="caution">
    <text evidence="2">The sequence shown here is derived from an EMBL/GenBank/DDBJ whole genome shotgun (WGS) entry which is preliminary data.</text>
</comment>
<dbReference type="Pfam" id="PF01663">
    <property type="entry name" value="Phosphodiest"/>
    <property type="match status" value="1"/>
</dbReference>
<dbReference type="EMBL" id="JANDHW010000004">
    <property type="protein sequence ID" value="MCP9611459.1"/>
    <property type="molecule type" value="Genomic_DNA"/>
</dbReference>
<dbReference type="SUPFAM" id="SSF53649">
    <property type="entry name" value="Alkaline phosphatase-like"/>
    <property type="match status" value="1"/>
</dbReference>
<dbReference type="InterPro" id="IPR002591">
    <property type="entry name" value="Phosphodiest/P_Trfase"/>
</dbReference>
<gene>
    <name evidence="2" type="ORF">NMU02_05075</name>
</gene>
<reference evidence="2 3" key="1">
    <citation type="submission" date="2022-07" db="EMBL/GenBank/DDBJ databases">
        <title>Fecal culturing of patients with breast cancer.</title>
        <authorList>
            <person name="Teng N.M.Y."/>
            <person name="Kiu R."/>
            <person name="Evans R."/>
            <person name="Baker D.J."/>
            <person name="Zenner C."/>
            <person name="Robinson S.D."/>
            <person name="Hall L.J."/>
        </authorList>
    </citation>
    <scope>NUCLEOTIDE SEQUENCE [LARGE SCALE GENOMIC DNA]</scope>
    <source>
        <strain evidence="2 3">LH1063</strain>
    </source>
</reference>
<feature type="chain" id="PRO_5046467364" evidence="1">
    <location>
        <begin position="20"/>
        <end position="526"/>
    </location>
</feature>
<keyword evidence="1" id="KW-0732">Signal</keyword>
<dbReference type="CDD" id="cd16016">
    <property type="entry name" value="AP-SPAP"/>
    <property type="match status" value="1"/>
</dbReference>
<sequence length="526" mass="59296">MNKLITSLILALMAAPLEAQVSVEMPRLVVGITVDQLRTDYLEAMMHLFGEKGFKRLMNGGVVYENVTYDFPFPDIASATASVYTGTYPFYNGITGKTIYNVDRKRTESILFDLGKMGNFTNETVSPKNLLTSTIADELKIASDGRSSVYAIAPSMEQAILSGGHAANSVFWINEENGKWATTTYYEDIPYYVDNVNRVEALSVRIDTMSWVPMLPVSRYDALPYLSQDFLFKHQFSKYKHDKYAVFKASGLVNEEVTRLATTFIDNAGFGQRLFPDMLNIGYTAANFRGKSIQEYSLEMQDTYVRLDRALGNLLDAIDKKVGLKNTVIFLTSTGCYSGEAREAGSFGIPNGDFYPNRATALLNMYLMAIYGQGDWVEGYYNRQIFLNRKLITDQQISLDDIQLKAAEFLIQMTGVQDVITSHQFLHGTWNDRVAAIRRGSHRKFTGDLLIEIQPGWEIVHEDVNDHREYVRENAIPAPLFFFGDDLKPQHVVRQVKITAIAPTVARILRIRSPNAAKDTALPEVR</sequence>
<feature type="signal peptide" evidence="1">
    <location>
        <begin position="1"/>
        <end position="19"/>
    </location>
</feature>
<dbReference type="PIRSF" id="PIRSF031924">
    <property type="entry name" value="Pi-irrepressible_AP"/>
    <property type="match status" value="1"/>
</dbReference>